<dbReference type="Pfam" id="PF13202">
    <property type="entry name" value="EF-hand_5"/>
    <property type="match status" value="2"/>
</dbReference>
<evidence type="ECO:0000256" key="1">
    <source>
        <dbReference type="SAM" id="SignalP"/>
    </source>
</evidence>
<protein>
    <recommendedName>
        <fullName evidence="2">EF-hand domain-containing protein</fullName>
    </recommendedName>
</protein>
<dbReference type="InterPro" id="IPR018247">
    <property type="entry name" value="EF_Hand_1_Ca_BS"/>
</dbReference>
<reference evidence="3" key="1">
    <citation type="submission" date="2022-11" db="EMBL/GenBank/DDBJ databases">
        <title>Hoeflea poritis sp. nov., isolated from scleractinian coral Porites lutea.</title>
        <authorList>
            <person name="Zhang G."/>
            <person name="Wei Q."/>
            <person name="Cai L."/>
        </authorList>
    </citation>
    <scope>NUCLEOTIDE SEQUENCE</scope>
    <source>
        <strain evidence="3">E7-10</strain>
    </source>
</reference>
<evidence type="ECO:0000259" key="2">
    <source>
        <dbReference type="Pfam" id="PF13202"/>
    </source>
</evidence>
<proteinExistence type="predicted"/>
<dbReference type="RefSeq" id="WP_271088828.1">
    <property type="nucleotide sequence ID" value="NZ_JAPJZH010000004.1"/>
</dbReference>
<dbReference type="SUPFAM" id="SSF47473">
    <property type="entry name" value="EF-hand"/>
    <property type="match status" value="1"/>
</dbReference>
<organism evidence="3 4">
    <name type="scientific">Hoeflea poritis</name>
    <dbReference type="NCBI Taxonomy" id="2993659"/>
    <lineage>
        <taxon>Bacteria</taxon>
        <taxon>Pseudomonadati</taxon>
        <taxon>Pseudomonadota</taxon>
        <taxon>Alphaproteobacteria</taxon>
        <taxon>Hyphomicrobiales</taxon>
        <taxon>Rhizobiaceae</taxon>
        <taxon>Hoeflea</taxon>
    </lineage>
</organism>
<dbReference type="InterPro" id="IPR002048">
    <property type="entry name" value="EF_hand_dom"/>
</dbReference>
<sequence>MKKLLLAMGLSTFSMAASAAMVDFNTADADGNGAVTMEEAAAALPEVSPDAVAAADSNGDGVLTVAEYEALASQ</sequence>
<keyword evidence="4" id="KW-1185">Reference proteome</keyword>
<dbReference type="PROSITE" id="PS00018">
    <property type="entry name" value="EF_HAND_1"/>
    <property type="match status" value="1"/>
</dbReference>
<evidence type="ECO:0000313" key="3">
    <source>
        <dbReference type="EMBL" id="MDA4845222.1"/>
    </source>
</evidence>
<dbReference type="Gene3D" id="1.10.238.10">
    <property type="entry name" value="EF-hand"/>
    <property type="match status" value="1"/>
</dbReference>
<dbReference type="EMBL" id="JAPJZH010000004">
    <property type="protein sequence ID" value="MDA4845222.1"/>
    <property type="molecule type" value="Genomic_DNA"/>
</dbReference>
<gene>
    <name evidence="3" type="ORF">OOZ53_07660</name>
</gene>
<feature type="chain" id="PRO_5045603885" description="EF-hand domain-containing protein" evidence="1">
    <location>
        <begin position="20"/>
        <end position="74"/>
    </location>
</feature>
<keyword evidence="1" id="KW-0732">Signal</keyword>
<comment type="caution">
    <text evidence="3">The sequence shown here is derived from an EMBL/GenBank/DDBJ whole genome shotgun (WGS) entry which is preliminary data.</text>
</comment>
<feature type="domain" description="EF-hand" evidence="2">
    <location>
        <begin position="22"/>
        <end position="39"/>
    </location>
</feature>
<dbReference type="Proteomes" id="UP001148313">
    <property type="component" value="Unassembled WGS sequence"/>
</dbReference>
<name>A0ABT4VKG8_9HYPH</name>
<feature type="domain" description="EF-hand" evidence="2">
    <location>
        <begin position="54"/>
        <end position="71"/>
    </location>
</feature>
<evidence type="ECO:0000313" key="4">
    <source>
        <dbReference type="Proteomes" id="UP001148313"/>
    </source>
</evidence>
<dbReference type="InterPro" id="IPR011992">
    <property type="entry name" value="EF-hand-dom_pair"/>
</dbReference>
<feature type="signal peptide" evidence="1">
    <location>
        <begin position="1"/>
        <end position="19"/>
    </location>
</feature>
<accession>A0ABT4VKG8</accession>